<comment type="caution">
    <text evidence="9">The sequence shown here is derived from an EMBL/GenBank/DDBJ whole genome shotgun (WGS) entry which is preliminary data.</text>
</comment>
<accession>A0A3A5MBL9</accession>
<dbReference type="GO" id="GO:0004150">
    <property type="term" value="F:dihydroneopterin aldolase activity"/>
    <property type="evidence" value="ECO:0007669"/>
    <property type="project" value="UniProtKB-UniRule"/>
</dbReference>
<dbReference type="Pfam" id="PF02152">
    <property type="entry name" value="FolB"/>
    <property type="match status" value="1"/>
</dbReference>
<sequence>MTTDGTVGRAASVSRGQAPKPATAPGRPGSPSGLLDTVVLRGITAKGYHGVFDHERRDGQPFVVDIVLHLDLQPAGTSDDLARTAHYGDLADLVHGIIGGDPFDLIEALAETIASAVLASFPVAAVDVTVHKPKAPIEVPFGDVAVTLRRSRP</sequence>
<dbReference type="FunFam" id="3.30.1130.10:FF:000003">
    <property type="entry name" value="7,8-dihydroneopterin aldolase"/>
    <property type="match status" value="1"/>
</dbReference>
<reference evidence="9 10" key="1">
    <citation type="submission" date="2018-09" db="EMBL/GenBank/DDBJ databases">
        <title>Novel species of Arthrobacter.</title>
        <authorList>
            <person name="Liu Q."/>
            <person name="Xin Y.-H."/>
        </authorList>
    </citation>
    <scope>NUCLEOTIDE SEQUENCE [LARGE SCALE GENOMIC DNA]</scope>
    <source>
        <strain evidence="9 10">Hz2</strain>
    </source>
</reference>
<evidence type="ECO:0000256" key="3">
    <source>
        <dbReference type="ARBA" id="ARBA00005708"/>
    </source>
</evidence>
<dbReference type="RefSeq" id="WP_120148801.1">
    <property type="nucleotide sequence ID" value="NZ_QZVT01000004.1"/>
</dbReference>
<gene>
    <name evidence="9" type="primary">folB</name>
    <name evidence="9" type="ORF">D6T63_09595</name>
</gene>
<dbReference type="PANTHER" id="PTHR42844">
    <property type="entry name" value="DIHYDRONEOPTERIN ALDOLASE 1-RELATED"/>
    <property type="match status" value="1"/>
</dbReference>
<dbReference type="UniPathway" id="UPA00077">
    <property type="reaction ID" value="UER00154"/>
</dbReference>
<keyword evidence="5 6" id="KW-0456">Lyase</keyword>
<dbReference type="PANTHER" id="PTHR42844:SF1">
    <property type="entry name" value="DIHYDRONEOPTERIN ALDOLASE 1-RELATED"/>
    <property type="match status" value="1"/>
</dbReference>
<keyword evidence="10" id="KW-1185">Reference proteome</keyword>
<dbReference type="GO" id="GO:0046654">
    <property type="term" value="P:tetrahydrofolate biosynthetic process"/>
    <property type="evidence" value="ECO:0007669"/>
    <property type="project" value="UniProtKB-UniRule"/>
</dbReference>
<comment type="similarity">
    <text evidence="3 6">Belongs to the DHNA family.</text>
</comment>
<protein>
    <recommendedName>
        <fullName evidence="6">7,8-dihydroneopterin aldolase</fullName>
        <ecNumber evidence="6">4.1.2.25</ecNumber>
    </recommendedName>
</protein>
<name>A0A3A5MBL9_9MICC</name>
<dbReference type="AlphaFoldDB" id="A0A3A5MBL9"/>
<dbReference type="Proteomes" id="UP000272560">
    <property type="component" value="Unassembled WGS sequence"/>
</dbReference>
<dbReference type="NCBIfam" id="TIGR00525">
    <property type="entry name" value="folB"/>
    <property type="match status" value="1"/>
</dbReference>
<dbReference type="InterPro" id="IPR043133">
    <property type="entry name" value="GTP-CH-I_C/QueF"/>
</dbReference>
<keyword evidence="4 6" id="KW-0289">Folate biosynthesis</keyword>
<organism evidence="9 10">
    <name type="scientific">Arthrobacter cheniae</name>
    <dbReference type="NCBI Taxonomy" id="1258888"/>
    <lineage>
        <taxon>Bacteria</taxon>
        <taxon>Bacillati</taxon>
        <taxon>Actinomycetota</taxon>
        <taxon>Actinomycetes</taxon>
        <taxon>Micrococcales</taxon>
        <taxon>Micrococcaceae</taxon>
        <taxon>Arthrobacter</taxon>
    </lineage>
</organism>
<feature type="domain" description="Dihydroneopterin aldolase/epimerase" evidence="8">
    <location>
        <begin position="38"/>
        <end position="150"/>
    </location>
</feature>
<comment type="catalytic activity">
    <reaction evidence="1 6">
        <text>7,8-dihydroneopterin = 6-hydroxymethyl-7,8-dihydropterin + glycolaldehyde</text>
        <dbReference type="Rhea" id="RHEA:10540"/>
        <dbReference type="ChEBI" id="CHEBI:17001"/>
        <dbReference type="ChEBI" id="CHEBI:17071"/>
        <dbReference type="ChEBI" id="CHEBI:44841"/>
        <dbReference type="EC" id="4.1.2.25"/>
    </reaction>
</comment>
<dbReference type="GO" id="GO:0005737">
    <property type="term" value="C:cytoplasm"/>
    <property type="evidence" value="ECO:0007669"/>
    <property type="project" value="TreeGrafter"/>
</dbReference>
<evidence type="ECO:0000256" key="5">
    <source>
        <dbReference type="ARBA" id="ARBA00023239"/>
    </source>
</evidence>
<dbReference type="EMBL" id="QZVT01000004">
    <property type="protein sequence ID" value="RJT80112.1"/>
    <property type="molecule type" value="Genomic_DNA"/>
</dbReference>
<dbReference type="Gene3D" id="3.30.1130.10">
    <property type="match status" value="1"/>
</dbReference>
<evidence type="ECO:0000256" key="4">
    <source>
        <dbReference type="ARBA" id="ARBA00022909"/>
    </source>
</evidence>
<dbReference type="InterPro" id="IPR006157">
    <property type="entry name" value="FolB_dom"/>
</dbReference>
<feature type="region of interest" description="Disordered" evidence="7">
    <location>
        <begin position="1"/>
        <end position="32"/>
    </location>
</feature>
<dbReference type="CDD" id="cd00534">
    <property type="entry name" value="DHNA_DHNTPE"/>
    <property type="match status" value="1"/>
</dbReference>
<dbReference type="GO" id="GO:0046656">
    <property type="term" value="P:folic acid biosynthetic process"/>
    <property type="evidence" value="ECO:0007669"/>
    <property type="project" value="UniProtKB-UniRule"/>
</dbReference>
<evidence type="ECO:0000313" key="10">
    <source>
        <dbReference type="Proteomes" id="UP000272560"/>
    </source>
</evidence>
<evidence type="ECO:0000256" key="2">
    <source>
        <dbReference type="ARBA" id="ARBA00005013"/>
    </source>
</evidence>
<dbReference type="NCBIfam" id="TIGR00526">
    <property type="entry name" value="folB_dom"/>
    <property type="match status" value="1"/>
</dbReference>
<dbReference type="SMART" id="SM00905">
    <property type="entry name" value="FolB"/>
    <property type="match status" value="1"/>
</dbReference>
<dbReference type="InterPro" id="IPR006156">
    <property type="entry name" value="Dihydroneopterin_aldolase"/>
</dbReference>
<dbReference type="OrthoDB" id="3212934at2"/>
<dbReference type="SUPFAM" id="SSF55620">
    <property type="entry name" value="Tetrahydrobiopterin biosynthesis enzymes-like"/>
    <property type="match status" value="1"/>
</dbReference>
<dbReference type="EC" id="4.1.2.25" evidence="6"/>
<evidence type="ECO:0000313" key="9">
    <source>
        <dbReference type="EMBL" id="RJT80112.1"/>
    </source>
</evidence>
<comment type="pathway">
    <text evidence="2 6">Cofactor biosynthesis; tetrahydrofolate biosynthesis; 2-amino-4-hydroxy-6-hydroxymethyl-7,8-dihydropteridine diphosphate from 7,8-dihydroneopterin triphosphate: step 3/4.</text>
</comment>
<comment type="function">
    <text evidence="6">Catalyzes the conversion of 7,8-dihydroneopterin to 6-hydroxymethyl-7,8-dihydropterin.</text>
</comment>
<evidence type="ECO:0000256" key="7">
    <source>
        <dbReference type="SAM" id="MobiDB-lite"/>
    </source>
</evidence>
<proteinExistence type="inferred from homology"/>
<evidence type="ECO:0000256" key="1">
    <source>
        <dbReference type="ARBA" id="ARBA00001353"/>
    </source>
</evidence>
<evidence type="ECO:0000256" key="6">
    <source>
        <dbReference type="RuleBase" id="RU362079"/>
    </source>
</evidence>
<evidence type="ECO:0000259" key="8">
    <source>
        <dbReference type="SMART" id="SM00905"/>
    </source>
</evidence>